<accession>A0A921ILG4</accession>
<evidence type="ECO:0000259" key="2">
    <source>
        <dbReference type="Pfam" id="PF13229"/>
    </source>
</evidence>
<evidence type="ECO:0000313" key="4">
    <source>
        <dbReference type="EMBL" id="HJG29012.1"/>
    </source>
</evidence>
<feature type="domain" description="Glycoside hydrolase 120 insertion" evidence="3">
    <location>
        <begin position="80"/>
        <end position="180"/>
    </location>
</feature>
<dbReference type="PANTHER" id="PTHR36453">
    <property type="entry name" value="SECRETED PROTEIN-RELATED"/>
    <property type="match status" value="1"/>
</dbReference>
<protein>
    <submittedName>
        <fullName evidence="4">Right-handed parallel beta-helix repeat-containing protein</fullName>
    </submittedName>
</protein>
<dbReference type="InterPro" id="IPR049169">
    <property type="entry name" value="Glyco_hydro_120_ins"/>
</dbReference>
<dbReference type="InterPro" id="IPR011050">
    <property type="entry name" value="Pectin_lyase_fold/virulence"/>
</dbReference>
<dbReference type="PANTHER" id="PTHR36453:SF1">
    <property type="entry name" value="RIGHT HANDED BETA HELIX DOMAIN-CONTAINING PROTEIN"/>
    <property type="match status" value="1"/>
</dbReference>
<feature type="non-terminal residue" evidence="4">
    <location>
        <position position="609"/>
    </location>
</feature>
<reference evidence="4" key="2">
    <citation type="submission" date="2021-09" db="EMBL/GenBank/DDBJ databases">
        <authorList>
            <person name="Gilroy R."/>
        </authorList>
    </citation>
    <scope>NUCLEOTIDE SEQUENCE</scope>
    <source>
        <strain evidence="4">ChiBcec21-2208</strain>
    </source>
</reference>
<name>A0A921ILG4_9FIRM</name>
<gene>
    <name evidence="4" type="ORF">K8V20_10285</name>
</gene>
<feature type="domain" description="Right handed beta helix" evidence="2">
    <location>
        <begin position="229"/>
        <end position="406"/>
    </location>
</feature>
<proteinExistence type="predicted"/>
<dbReference type="Proteomes" id="UP000782880">
    <property type="component" value="Unassembled WGS sequence"/>
</dbReference>
<dbReference type="SUPFAM" id="SSF51126">
    <property type="entry name" value="Pectin lyase-like"/>
    <property type="match status" value="1"/>
</dbReference>
<dbReference type="EMBL" id="DYVE01000262">
    <property type="protein sequence ID" value="HJG29012.1"/>
    <property type="molecule type" value="Genomic_DNA"/>
</dbReference>
<evidence type="ECO:0000313" key="5">
    <source>
        <dbReference type="Proteomes" id="UP000782880"/>
    </source>
</evidence>
<evidence type="ECO:0000256" key="1">
    <source>
        <dbReference type="SAM" id="MobiDB-lite"/>
    </source>
</evidence>
<dbReference type="Pfam" id="PF21258">
    <property type="entry name" value="Glyco_hydro_120_ins"/>
    <property type="match status" value="1"/>
</dbReference>
<comment type="caution">
    <text evidence="4">The sequence shown here is derived from an EMBL/GenBank/DDBJ whole genome shotgun (WGS) entry which is preliminary data.</text>
</comment>
<feature type="region of interest" description="Disordered" evidence="1">
    <location>
        <begin position="576"/>
        <end position="609"/>
    </location>
</feature>
<dbReference type="InterPro" id="IPR039448">
    <property type="entry name" value="Beta_helix"/>
</dbReference>
<evidence type="ECO:0000259" key="3">
    <source>
        <dbReference type="Pfam" id="PF21258"/>
    </source>
</evidence>
<organism evidence="4 5">
    <name type="scientific">Subdoligranulum variabile</name>
    <dbReference type="NCBI Taxonomy" id="214851"/>
    <lineage>
        <taxon>Bacteria</taxon>
        <taxon>Bacillati</taxon>
        <taxon>Bacillota</taxon>
        <taxon>Clostridia</taxon>
        <taxon>Eubacteriales</taxon>
        <taxon>Oscillospiraceae</taxon>
        <taxon>Subdoligranulum</taxon>
    </lineage>
</organism>
<dbReference type="InterPro" id="IPR012334">
    <property type="entry name" value="Pectin_lyas_fold"/>
</dbReference>
<sequence>MIYHVAQQAAPAGDGSAARPFSTIGAAAAAAQPGDTVLIHSGVYREWVSPPRGGSSDEARICYRGAEGEWPVITAAEPLTGWQPCGSGVWRAEADNALFGDFNPYKEVLAGDWFDGLGQPHHTGEVYANGQALAEAASLDDLMAGTSCRDGEWFAEVLPHRTVFYARFHGLDPNTLTVEISVRPFCFFPREEGIHYITLSGVECCCAATQWAPPTAFQPGAVGPHWSKGWVIENCRIHDAKCCGISLGKNRDPKDNRWSRDPDKGGAQTYTEMIFSALWNGWCRERIGGHIVRGNEIWNCGQAGIVGCMGGAFCRITGNHIHHIALGQRFTGAEIAGIKLHAAIDVLIEGNAIHHCVRGLWLDWQAQGAVVRSNAFFRNGPEEDLFLEVCHGPCLVENNLLLSASSFLDVSQGTACLHNLFAGKLFATPDTNRFTPYHQPHSTRVAGMMLVYGGDDRFLNNIFLRGEGTDAVRGEYGTKAYESYSAEAPARSTRDDTPAADLGRTLPMTVRSNLYLNGAAPWSHEKDARVMTDRPVRLAVVEAQGHYWLETDLAALTADQVGEPVTTAALGLAFEPEQPYTNPDGSPLEPGRDFAGTVRGNAPRIGPLE</sequence>
<dbReference type="InterPro" id="IPR013780">
    <property type="entry name" value="Glyco_hydro_b"/>
</dbReference>
<dbReference type="AlphaFoldDB" id="A0A921ILG4"/>
<reference evidence="4" key="1">
    <citation type="journal article" date="2021" name="PeerJ">
        <title>Extensive microbial diversity within the chicken gut microbiome revealed by metagenomics and culture.</title>
        <authorList>
            <person name="Gilroy R."/>
            <person name="Ravi A."/>
            <person name="Getino M."/>
            <person name="Pursley I."/>
            <person name="Horton D.L."/>
            <person name="Alikhan N.F."/>
            <person name="Baker D."/>
            <person name="Gharbi K."/>
            <person name="Hall N."/>
            <person name="Watson M."/>
            <person name="Adriaenssens E.M."/>
            <person name="Foster-Nyarko E."/>
            <person name="Jarju S."/>
            <person name="Secka A."/>
            <person name="Antonio M."/>
            <person name="Oren A."/>
            <person name="Chaudhuri R.R."/>
            <person name="La Ragione R."/>
            <person name="Hildebrand F."/>
            <person name="Pallen M.J."/>
        </authorList>
    </citation>
    <scope>NUCLEOTIDE SEQUENCE</scope>
    <source>
        <strain evidence="4">ChiBcec21-2208</strain>
    </source>
</reference>
<dbReference type="Gene3D" id="2.60.40.1180">
    <property type="entry name" value="Golgi alpha-mannosidase II"/>
    <property type="match status" value="1"/>
</dbReference>
<dbReference type="Gene3D" id="2.160.20.10">
    <property type="entry name" value="Single-stranded right-handed beta-helix, Pectin lyase-like"/>
    <property type="match status" value="1"/>
</dbReference>
<dbReference type="Pfam" id="PF13229">
    <property type="entry name" value="Beta_helix"/>
    <property type="match status" value="1"/>
</dbReference>